<evidence type="ECO:0000256" key="11">
    <source>
        <dbReference type="ARBA" id="ARBA00075618"/>
    </source>
</evidence>
<evidence type="ECO:0000259" key="15">
    <source>
        <dbReference type="PROSITE" id="PS50305"/>
    </source>
</evidence>
<reference evidence="17" key="1">
    <citation type="submission" date="2017-02" db="UniProtKB">
        <authorList>
            <consortium name="WormBaseParasite"/>
        </authorList>
    </citation>
    <scope>IDENTIFICATION</scope>
</reference>
<dbReference type="PANTHER" id="PTHR11085:SF9">
    <property type="entry name" value="NAD-DEPENDENT PROTEIN DEACETYLASE SIRTUIN-1"/>
    <property type="match status" value="1"/>
</dbReference>
<keyword evidence="7 13" id="KW-0862">Zinc</keyword>
<dbReference type="Gene3D" id="3.30.1600.10">
    <property type="entry name" value="SIR2/SIRT2 'Small Domain"/>
    <property type="match status" value="1"/>
</dbReference>
<feature type="compositionally biased region" description="Basic and acidic residues" evidence="14">
    <location>
        <begin position="525"/>
        <end position="535"/>
    </location>
</feature>
<evidence type="ECO:0000313" key="16">
    <source>
        <dbReference type="Proteomes" id="UP000046393"/>
    </source>
</evidence>
<dbReference type="GO" id="GO:0070403">
    <property type="term" value="F:NAD+ binding"/>
    <property type="evidence" value="ECO:0007669"/>
    <property type="project" value="InterPro"/>
</dbReference>
<dbReference type="InterPro" id="IPR029035">
    <property type="entry name" value="DHS-like_NAD/FAD-binding_dom"/>
</dbReference>
<comment type="subcellular location">
    <subcellularLocation>
        <location evidence="2">Nucleus</location>
    </subcellularLocation>
</comment>
<feature type="compositionally biased region" description="Basic and acidic residues" evidence="14">
    <location>
        <begin position="35"/>
        <end position="50"/>
    </location>
</feature>
<evidence type="ECO:0000256" key="5">
    <source>
        <dbReference type="ARBA" id="ARBA00022679"/>
    </source>
</evidence>
<feature type="binding site" evidence="13">
    <location>
        <position position="274"/>
    </location>
    <ligand>
        <name>Zn(2+)</name>
        <dbReference type="ChEBI" id="CHEBI:29105"/>
    </ligand>
</feature>
<organism evidence="16 17">
    <name type="scientific">Syphacia muris</name>
    <dbReference type="NCBI Taxonomy" id="451379"/>
    <lineage>
        <taxon>Eukaryota</taxon>
        <taxon>Metazoa</taxon>
        <taxon>Ecdysozoa</taxon>
        <taxon>Nematoda</taxon>
        <taxon>Chromadorea</taxon>
        <taxon>Rhabditida</taxon>
        <taxon>Spirurina</taxon>
        <taxon>Oxyuridomorpha</taxon>
        <taxon>Oxyuroidea</taxon>
        <taxon>Oxyuridae</taxon>
        <taxon>Syphacia</taxon>
    </lineage>
</organism>
<keyword evidence="6 13" id="KW-0479">Metal-binding</keyword>
<dbReference type="InterPro" id="IPR026590">
    <property type="entry name" value="Ssirtuin_cat_dom"/>
</dbReference>
<sequence length="535" mass="60295">MVLYADSDADGTMKDSSTANDVTPSPGTSQVTGSDLRHDDGYSIEGSSREADWKPASASIRIVENMANQGASPREMLRKLLPSLTLPDDMSEEDIYRIIHQIVSTDRPRREKLIEYNTFQDAIELFRRSKSILVLTGAGVSVSCGIPDFRSKDGIYARLRVDFPDLPDPTAMFDINYFARNPKPFFEFAREIFPGQFEASISHYFIKRLEMENKLLRNYTQNIDTLEQVAGITKIVQCHGSFSKATCRYCGTQVDGMSLKDDIAAKRIAMCQVCKDPRGILKPDIVFFGEDLSDEFHERMVEDRPEADLLVVMGSSLKVQPVALIPFSVEPNVPQILINRESLSNYTPDIELLGNMDARLPESLTNESETSEDLLQRHSISEVEFKKLLDEPSPKRPRPEEEIASMWQARYVNVESKLPPDAYLFVSPNKSIFPGAEMVYDKDDDVFCQLRQYHRAFSSSSSDSYSESDNIAEVTGRTRSLSLTITPYRTSITVCPIRRTNSCPSGDKTFQCSSRLESLSDASEEQPRRIKEAPN</sequence>
<feature type="binding site" evidence="13">
    <location>
        <position position="250"/>
    </location>
    <ligand>
        <name>Zn(2+)</name>
        <dbReference type="ChEBI" id="CHEBI:29105"/>
    </ligand>
</feature>
<feature type="binding site" evidence="13">
    <location>
        <position position="271"/>
    </location>
    <ligand>
        <name>Zn(2+)</name>
        <dbReference type="ChEBI" id="CHEBI:29105"/>
    </ligand>
</feature>
<dbReference type="GO" id="GO:0033553">
    <property type="term" value="C:rDNA heterochromatin"/>
    <property type="evidence" value="ECO:0007669"/>
    <property type="project" value="TreeGrafter"/>
</dbReference>
<evidence type="ECO:0000256" key="8">
    <source>
        <dbReference type="ARBA" id="ARBA00023027"/>
    </source>
</evidence>
<evidence type="ECO:0000256" key="13">
    <source>
        <dbReference type="PROSITE-ProRule" id="PRU00236"/>
    </source>
</evidence>
<comment type="cofactor">
    <cofactor evidence="1">
        <name>Zn(2+)</name>
        <dbReference type="ChEBI" id="CHEBI:29105"/>
    </cofactor>
</comment>
<dbReference type="SUPFAM" id="SSF52467">
    <property type="entry name" value="DHS-like NAD/FAD-binding domain"/>
    <property type="match status" value="1"/>
</dbReference>
<proteinExistence type="inferred from homology"/>
<feature type="compositionally biased region" description="Polar residues" evidence="14">
    <location>
        <begin position="14"/>
        <end position="33"/>
    </location>
</feature>
<protein>
    <recommendedName>
        <fullName evidence="10">NAD-dependent protein deacetylase sir-2.1</fullName>
        <ecNumber evidence="4">2.3.1.286</ecNumber>
    </recommendedName>
    <alternativeName>
        <fullName evidence="11">Protein sir-2.1</fullName>
    </alternativeName>
    <alternativeName>
        <fullName evidence="12">Regulatory protein SIR2 homolog 1</fullName>
    </alternativeName>
</protein>
<feature type="active site" description="Proton acceptor" evidence="13">
    <location>
        <position position="239"/>
    </location>
</feature>
<comment type="similarity">
    <text evidence="3">Belongs to the sirtuin family. Class I subfamily.</text>
</comment>
<dbReference type="InterPro" id="IPR026591">
    <property type="entry name" value="Sirtuin_cat_small_dom_sf"/>
</dbReference>
<keyword evidence="16" id="KW-1185">Reference proteome</keyword>
<dbReference type="GO" id="GO:0003714">
    <property type="term" value="F:transcription corepressor activity"/>
    <property type="evidence" value="ECO:0007669"/>
    <property type="project" value="TreeGrafter"/>
</dbReference>
<evidence type="ECO:0000256" key="10">
    <source>
        <dbReference type="ARBA" id="ARBA00068847"/>
    </source>
</evidence>
<dbReference type="EC" id="2.3.1.286" evidence="4"/>
<keyword evidence="5" id="KW-0808">Transferase</keyword>
<dbReference type="PROSITE" id="PS50305">
    <property type="entry name" value="SIRTUIN"/>
    <property type="match status" value="1"/>
</dbReference>
<dbReference type="GO" id="GO:0046872">
    <property type="term" value="F:metal ion binding"/>
    <property type="evidence" value="ECO:0007669"/>
    <property type="project" value="UniProtKB-KW"/>
</dbReference>
<dbReference type="GO" id="GO:0017136">
    <property type="term" value="F:histone deacetylase activity, NAD-dependent"/>
    <property type="evidence" value="ECO:0007669"/>
    <property type="project" value="TreeGrafter"/>
</dbReference>
<evidence type="ECO:0000256" key="9">
    <source>
        <dbReference type="ARBA" id="ARBA00023242"/>
    </source>
</evidence>
<evidence type="ECO:0000256" key="4">
    <source>
        <dbReference type="ARBA" id="ARBA00012928"/>
    </source>
</evidence>
<evidence type="ECO:0000256" key="6">
    <source>
        <dbReference type="ARBA" id="ARBA00022723"/>
    </source>
</evidence>
<evidence type="ECO:0000313" key="17">
    <source>
        <dbReference type="WBParaSite" id="SMUV_0000590601-mRNA-1"/>
    </source>
</evidence>
<dbReference type="Gene3D" id="3.40.50.1220">
    <property type="entry name" value="TPP-binding domain"/>
    <property type="match status" value="1"/>
</dbReference>
<evidence type="ECO:0000256" key="14">
    <source>
        <dbReference type="SAM" id="MobiDB-lite"/>
    </source>
</evidence>
<dbReference type="InterPro" id="IPR050134">
    <property type="entry name" value="NAD-dep_sirtuin_deacylases"/>
</dbReference>
<feature type="domain" description="Deacetylase sirtuin-type" evidence="15">
    <location>
        <begin position="112"/>
        <end position="378"/>
    </location>
</feature>
<dbReference type="WBParaSite" id="SMUV_0000590601-mRNA-1">
    <property type="protein sequence ID" value="SMUV_0000590601-mRNA-1"/>
    <property type="gene ID" value="SMUV_0000590601"/>
</dbReference>
<dbReference type="FunFam" id="3.30.1600.10:FF:000013">
    <property type="entry name" value="NAD-dependent protein deacetylase sirtuin-1"/>
    <property type="match status" value="1"/>
</dbReference>
<evidence type="ECO:0000256" key="7">
    <source>
        <dbReference type="ARBA" id="ARBA00022833"/>
    </source>
</evidence>
<dbReference type="GO" id="GO:0005654">
    <property type="term" value="C:nucleoplasm"/>
    <property type="evidence" value="ECO:0007669"/>
    <property type="project" value="TreeGrafter"/>
</dbReference>
<evidence type="ECO:0000256" key="2">
    <source>
        <dbReference type="ARBA" id="ARBA00004123"/>
    </source>
</evidence>
<keyword evidence="8" id="KW-0520">NAD</keyword>
<dbReference type="GO" id="GO:0005637">
    <property type="term" value="C:nuclear inner membrane"/>
    <property type="evidence" value="ECO:0007669"/>
    <property type="project" value="TreeGrafter"/>
</dbReference>
<evidence type="ECO:0000256" key="3">
    <source>
        <dbReference type="ARBA" id="ARBA00006924"/>
    </source>
</evidence>
<dbReference type="Pfam" id="PF02146">
    <property type="entry name" value="SIR2"/>
    <property type="match status" value="1"/>
</dbReference>
<dbReference type="GO" id="GO:0002039">
    <property type="term" value="F:p53 binding"/>
    <property type="evidence" value="ECO:0007669"/>
    <property type="project" value="TreeGrafter"/>
</dbReference>
<feature type="region of interest" description="Disordered" evidence="14">
    <location>
        <begin position="1"/>
        <end position="50"/>
    </location>
</feature>
<dbReference type="AlphaFoldDB" id="A0A0N5AMT8"/>
<feature type="region of interest" description="Disordered" evidence="14">
    <location>
        <begin position="513"/>
        <end position="535"/>
    </location>
</feature>
<dbReference type="STRING" id="451379.A0A0N5AMT8"/>
<evidence type="ECO:0000256" key="12">
    <source>
        <dbReference type="ARBA" id="ARBA00083601"/>
    </source>
</evidence>
<dbReference type="Proteomes" id="UP000046393">
    <property type="component" value="Unplaced"/>
</dbReference>
<dbReference type="InterPro" id="IPR003000">
    <property type="entry name" value="Sirtuin"/>
</dbReference>
<dbReference type="PANTHER" id="PTHR11085">
    <property type="entry name" value="NAD-DEPENDENT PROTEIN DEACYLASE SIRTUIN-5, MITOCHONDRIAL-RELATED"/>
    <property type="match status" value="1"/>
</dbReference>
<evidence type="ECO:0000256" key="1">
    <source>
        <dbReference type="ARBA" id="ARBA00001947"/>
    </source>
</evidence>
<name>A0A0N5AMT8_9BILA</name>
<feature type="binding site" evidence="13">
    <location>
        <position position="247"/>
    </location>
    <ligand>
        <name>Zn(2+)</name>
        <dbReference type="ChEBI" id="CHEBI:29105"/>
    </ligand>
</feature>
<keyword evidence="9" id="KW-0539">Nucleus</keyword>
<accession>A0A0N5AMT8</accession>